<keyword evidence="3" id="KW-1185">Reference proteome</keyword>
<feature type="compositionally biased region" description="Basic and acidic residues" evidence="1">
    <location>
        <begin position="78"/>
        <end position="93"/>
    </location>
</feature>
<feature type="region of interest" description="Disordered" evidence="1">
    <location>
        <begin position="1"/>
        <end position="49"/>
    </location>
</feature>
<evidence type="ECO:0000313" key="3">
    <source>
        <dbReference type="Proteomes" id="UP001627154"/>
    </source>
</evidence>
<accession>A0ABD2XAI0</accession>
<reference evidence="2 3" key="1">
    <citation type="journal article" date="2024" name="bioRxiv">
        <title>A reference genome for Trichogramma kaykai: A tiny desert-dwelling parasitoid wasp with competing sex-ratio distorters.</title>
        <authorList>
            <person name="Culotta J."/>
            <person name="Lindsey A.R."/>
        </authorList>
    </citation>
    <scope>NUCLEOTIDE SEQUENCE [LARGE SCALE GENOMIC DNA]</scope>
    <source>
        <strain evidence="2 3">KSX58</strain>
    </source>
</reference>
<dbReference type="Proteomes" id="UP001627154">
    <property type="component" value="Unassembled WGS sequence"/>
</dbReference>
<name>A0ABD2XAI0_9HYME</name>
<evidence type="ECO:0000313" key="2">
    <source>
        <dbReference type="EMBL" id="KAL3402150.1"/>
    </source>
</evidence>
<proteinExistence type="predicted"/>
<feature type="region of interest" description="Disordered" evidence="1">
    <location>
        <begin position="73"/>
        <end position="93"/>
    </location>
</feature>
<sequence length="93" mass="10496">MRPKLRRIPARWSPKARTPSADVGQRSASFKRKSANTRKSTDPSAPTSYPRLWRPISELLVLALTDGVYTHHGRSQKKREVLARSVDAGRCRA</sequence>
<dbReference type="EMBL" id="JBJJXI010000037">
    <property type="protein sequence ID" value="KAL3402150.1"/>
    <property type="molecule type" value="Genomic_DNA"/>
</dbReference>
<gene>
    <name evidence="2" type="ORF">TKK_004701</name>
</gene>
<comment type="caution">
    <text evidence="2">The sequence shown here is derived from an EMBL/GenBank/DDBJ whole genome shotgun (WGS) entry which is preliminary data.</text>
</comment>
<evidence type="ECO:0000256" key="1">
    <source>
        <dbReference type="SAM" id="MobiDB-lite"/>
    </source>
</evidence>
<dbReference type="AlphaFoldDB" id="A0ABD2XAI0"/>
<organism evidence="2 3">
    <name type="scientific">Trichogramma kaykai</name>
    <dbReference type="NCBI Taxonomy" id="54128"/>
    <lineage>
        <taxon>Eukaryota</taxon>
        <taxon>Metazoa</taxon>
        <taxon>Ecdysozoa</taxon>
        <taxon>Arthropoda</taxon>
        <taxon>Hexapoda</taxon>
        <taxon>Insecta</taxon>
        <taxon>Pterygota</taxon>
        <taxon>Neoptera</taxon>
        <taxon>Endopterygota</taxon>
        <taxon>Hymenoptera</taxon>
        <taxon>Apocrita</taxon>
        <taxon>Proctotrupomorpha</taxon>
        <taxon>Chalcidoidea</taxon>
        <taxon>Trichogrammatidae</taxon>
        <taxon>Trichogramma</taxon>
    </lineage>
</organism>
<protein>
    <submittedName>
        <fullName evidence="2">Uncharacterized protein</fullName>
    </submittedName>
</protein>